<dbReference type="SUPFAM" id="SSF88697">
    <property type="entry name" value="PUA domain-like"/>
    <property type="match status" value="1"/>
</dbReference>
<dbReference type="PANTHER" id="PTHR46732:SF8">
    <property type="entry name" value="ATP-DEPENDENT PROTEASE LA (LON) DOMAIN PROTEIN"/>
    <property type="match status" value="1"/>
</dbReference>
<dbReference type="GO" id="GO:0006508">
    <property type="term" value="P:proteolysis"/>
    <property type="evidence" value="ECO:0007669"/>
    <property type="project" value="UniProtKB-KW"/>
</dbReference>
<feature type="domain" description="Lon N-terminal" evidence="1">
    <location>
        <begin position="2"/>
        <end position="178"/>
    </location>
</feature>
<dbReference type="AlphaFoldDB" id="A0A316KZY6"/>
<sequence length="212" mass="24537">MRLPLLPLQSVFFPGETVPLHIFEERYKQLINDCRQEAVTFGIPVFINNTLSFGVEVQLVEVVTTYESGEMDVVCVARQVFRILSFENQMEGKLYAGGDVEFLDIENEADEELRKEVLLKVEQLYNLMDVPFTKISPKHFNSYSLAHKMGLSFEQEYELLQISNETDRLLFIKKHLETTTTVLGEVNRTKGIIEMNGHFKNFDPLDFKNFTV</sequence>
<dbReference type="InterPro" id="IPR003111">
    <property type="entry name" value="Lon_prtase_N"/>
</dbReference>
<dbReference type="OrthoDB" id="25394at2"/>
<reference evidence="2 3" key="1">
    <citation type="submission" date="2018-05" db="EMBL/GenBank/DDBJ databases">
        <title>Complete genome sequence of Flagellimonas aquimarina ECD12 isolated from seaweed Ecklonia cava.</title>
        <authorList>
            <person name="Choi S."/>
            <person name="Seong C."/>
        </authorList>
    </citation>
    <scope>NUCLEOTIDE SEQUENCE [LARGE SCALE GENOMIC DNA]</scope>
    <source>
        <strain evidence="2 3">ECD12</strain>
    </source>
</reference>
<dbReference type="Pfam" id="PF02190">
    <property type="entry name" value="LON_substr_bdg"/>
    <property type="match status" value="1"/>
</dbReference>
<name>A0A316KZY6_9FLAO</name>
<proteinExistence type="predicted"/>
<evidence type="ECO:0000313" key="2">
    <source>
        <dbReference type="EMBL" id="PWL38269.1"/>
    </source>
</evidence>
<evidence type="ECO:0000259" key="1">
    <source>
        <dbReference type="SMART" id="SM00464"/>
    </source>
</evidence>
<gene>
    <name evidence="2" type="ORF">DKG77_08300</name>
</gene>
<dbReference type="InterPro" id="IPR015947">
    <property type="entry name" value="PUA-like_sf"/>
</dbReference>
<accession>A0A316KZY6</accession>
<evidence type="ECO:0000313" key="3">
    <source>
        <dbReference type="Proteomes" id="UP000245762"/>
    </source>
</evidence>
<keyword evidence="2" id="KW-0378">Hydrolase</keyword>
<comment type="caution">
    <text evidence="2">The sequence shown here is derived from an EMBL/GenBank/DDBJ whole genome shotgun (WGS) entry which is preliminary data.</text>
</comment>
<dbReference type="Gene3D" id="2.30.130.40">
    <property type="entry name" value="LON domain-like"/>
    <property type="match status" value="1"/>
</dbReference>
<dbReference type="EMBL" id="QGEG01000002">
    <property type="protein sequence ID" value="PWL38269.1"/>
    <property type="molecule type" value="Genomic_DNA"/>
</dbReference>
<dbReference type="InterPro" id="IPR046336">
    <property type="entry name" value="Lon_prtase_N_sf"/>
</dbReference>
<organism evidence="2 3">
    <name type="scientific">Flagellimonas aquimarina</name>
    <dbReference type="NCBI Taxonomy" id="2201895"/>
    <lineage>
        <taxon>Bacteria</taxon>
        <taxon>Pseudomonadati</taxon>
        <taxon>Bacteroidota</taxon>
        <taxon>Flavobacteriia</taxon>
        <taxon>Flavobacteriales</taxon>
        <taxon>Flavobacteriaceae</taxon>
        <taxon>Flagellimonas</taxon>
    </lineage>
</organism>
<dbReference type="Proteomes" id="UP000245762">
    <property type="component" value="Unassembled WGS sequence"/>
</dbReference>
<dbReference type="GO" id="GO:0008233">
    <property type="term" value="F:peptidase activity"/>
    <property type="evidence" value="ECO:0007669"/>
    <property type="project" value="UniProtKB-KW"/>
</dbReference>
<keyword evidence="2" id="KW-0645">Protease</keyword>
<dbReference type="PANTHER" id="PTHR46732">
    <property type="entry name" value="ATP-DEPENDENT PROTEASE LA (LON) DOMAIN PROTEIN"/>
    <property type="match status" value="1"/>
</dbReference>
<protein>
    <submittedName>
        <fullName evidence="2">ATP-dependent protease</fullName>
    </submittedName>
</protein>
<keyword evidence="3" id="KW-1185">Reference proteome</keyword>
<dbReference type="SMART" id="SM00464">
    <property type="entry name" value="LON"/>
    <property type="match status" value="1"/>
</dbReference>